<keyword evidence="2 6" id="KW-0963">Cytoplasm</keyword>
<accession>A0A7C1BED8</accession>
<keyword evidence="6" id="KW-0234">DNA repair</keyword>
<dbReference type="Proteomes" id="UP000885931">
    <property type="component" value="Unassembled WGS sequence"/>
</dbReference>
<evidence type="ECO:0000256" key="1">
    <source>
        <dbReference type="ARBA" id="ARBA00004496"/>
    </source>
</evidence>
<keyword evidence="3 6" id="KW-0540">Nuclease</keyword>
<keyword evidence="5 6" id="KW-0378">Hydrolase</keyword>
<dbReference type="Gene3D" id="3.30.2170.10">
    <property type="entry name" value="archaeoglobus fulgidus dsm 4304 superfamily"/>
    <property type="match status" value="1"/>
</dbReference>
<comment type="subcellular location">
    <subcellularLocation>
        <location evidence="1 6">Cytoplasm</location>
    </subcellularLocation>
</comment>
<dbReference type="GO" id="GO:0043737">
    <property type="term" value="F:deoxyribonuclease V activity"/>
    <property type="evidence" value="ECO:0007669"/>
    <property type="project" value="UniProtKB-UniRule"/>
</dbReference>
<comment type="caution">
    <text evidence="7">The sequence shown here is derived from an EMBL/GenBank/DDBJ whole genome shotgun (WGS) entry which is preliminary data.</text>
</comment>
<organism evidence="7">
    <name type="scientific">candidate division WOR-3 bacterium</name>
    <dbReference type="NCBI Taxonomy" id="2052148"/>
    <lineage>
        <taxon>Bacteria</taxon>
        <taxon>Bacteria division WOR-3</taxon>
    </lineage>
</organism>
<feature type="binding site" evidence="6">
    <location>
        <position position="101"/>
    </location>
    <ligand>
        <name>Mg(2+)</name>
        <dbReference type="ChEBI" id="CHEBI:18420"/>
    </ligand>
</feature>
<dbReference type="AlphaFoldDB" id="A0A7C1BED8"/>
<gene>
    <name evidence="6" type="primary">nfi</name>
    <name evidence="7" type="ORF">ENG67_06865</name>
</gene>
<evidence type="ECO:0000313" key="7">
    <source>
        <dbReference type="EMBL" id="HDM90909.1"/>
    </source>
</evidence>
<dbReference type="GO" id="GO:0005737">
    <property type="term" value="C:cytoplasm"/>
    <property type="evidence" value="ECO:0007669"/>
    <property type="project" value="UniProtKB-SubCell"/>
</dbReference>
<sequence length="218" mass="23921">MDLASLREIQENLRGKVLIQPLGSEPKVVAGCDSSYSRKMGLVVAVFVTFSYPELELLEVGSALRKVEFPYIPTYLSFRELPALLEAYKNLRVEPDLILVDGQGIAHPRGLGLASHLGVLLDRPTIGVAKSPLFGEFEMPGPLRGESSPILDGGRVIGAVLRTRTNVKPLFVSPGHRVTVEDSIKYVLELSRGYRLPEPIRHADRISRKLAKGGDLNV</sequence>
<protein>
    <recommendedName>
        <fullName evidence="6">Endonuclease V</fullName>
        <ecNumber evidence="6">3.1.21.7</ecNumber>
    </recommendedName>
    <alternativeName>
        <fullName evidence="6">Deoxyinosine 3'endonuclease</fullName>
    </alternativeName>
    <alternativeName>
        <fullName evidence="6">Deoxyribonuclease V</fullName>
        <shortName evidence="6">DNase V</shortName>
    </alternativeName>
</protein>
<dbReference type="PANTHER" id="PTHR28511">
    <property type="entry name" value="ENDONUCLEASE V"/>
    <property type="match status" value="1"/>
</dbReference>
<dbReference type="Pfam" id="PF04493">
    <property type="entry name" value="Endonuclease_5"/>
    <property type="match status" value="1"/>
</dbReference>
<keyword evidence="4 6" id="KW-0255">Endonuclease</keyword>
<keyword evidence="6" id="KW-0460">Magnesium</keyword>
<dbReference type="PANTHER" id="PTHR28511:SF1">
    <property type="entry name" value="ENDONUCLEASE V"/>
    <property type="match status" value="1"/>
</dbReference>
<dbReference type="GO" id="GO:0003727">
    <property type="term" value="F:single-stranded RNA binding"/>
    <property type="evidence" value="ECO:0007669"/>
    <property type="project" value="TreeGrafter"/>
</dbReference>
<keyword evidence="6" id="KW-0479">Metal-binding</keyword>
<comment type="cofactor">
    <cofactor evidence="6">
        <name>Mg(2+)</name>
        <dbReference type="ChEBI" id="CHEBI:18420"/>
    </cofactor>
</comment>
<comment type="similarity">
    <text evidence="6">Belongs to the endonuclease V family.</text>
</comment>
<dbReference type="GO" id="GO:0016891">
    <property type="term" value="F:RNA endonuclease activity producing 5'-phosphomonoesters, hydrolytic mechanism"/>
    <property type="evidence" value="ECO:0007669"/>
    <property type="project" value="TreeGrafter"/>
</dbReference>
<evidence type="ECO:0000256" key="6">
    <source>
        <dbReference type="HAMAP-Rule" id="MF_00801"/>
    </source>
</evidence>
<dbReference type="GO" id="GO:0006281">
    <property type="term" value="P:DNA repair"/>
    <property type="evidence" value="ECO:0007669"/>
    <property type="project" value="UniProtKB-UniRule"/>
</dbReference>
<name>A0A7C1BED8_UNCW3</name>
<comment type="function">
    <text evidence="6">DNA repair enzyme involved in the repair of deaminated bases. Selectively cleaves double-stranded DNA at the second phosphodiester bond 3' to a deoxyinosine leaving behind the intact lesion on the nicked DNA.</text>
</comment>
<dbReference type="EMBL" id="DRBW01000251">
    <property type="protein sequence ID" value="HDM90909.1"/>
    <property type="molecule type" value="Genomic_DNA"/>
</dbReference>
<dbReference type="HAMAP" id="MF_00801">
    <property type="entry name" value="Endonuclease_5"/>
    <property type="match status" value="1"/>
</dbReference>
<dbReference type="CDD" id="cd06559">
    <property type="entry name" value="Endonuclease_V"/>
    <property type="match status" value="1"/>
</dbReference>
<evidence type="ECO:0000256" key="5">
    <source>
        <dbReference type="ARBA" id="ARBA00022801"/>
    </source>
</evidence>
<comment type="catalytic activity">
    <reaction evidence="6">
        <text>Endonucleolytic cleavage at apurinic or apyrimidinic sites to products with a 5'-phosphate.</text>
        <dbReference type="EC" id="3.1.21.7"/>
    </reaction>
</comment>
<keyword evidence="6" id="KW-0227">DNA damage</keyword>
<feature type="site" description="Interaction with target DNA" evidence="6">
    <location>
        <position position="71"/>
    </location>
</feature>
<evidence type="ECO:0000256" key="3">
    <source>
        <dbReference type="ARBA" id="ARBA00022722"/>
    </source>
</evidence>
<evidence type="ECO:0000256" key="2">
    <source>
        <dbReference type="ARBA" id="ARBA00022490"/>
    </source>
</evidence>
<proteinExistence type="inferred from homology"/>
<dbReference type="NCBIfam" id="NF008629">
    <property type="entry name" value="PRK11617.1"/>
    <property type="match status" value="1"/>
</dbReference>
<dbReference type="GO" id="GO:0000287">
    <property type="term" value="F:magnesium ion binding"/>
    <property type="evidence" value="ECO:0007669"/>
    <property type="project" value="UniProtKB-UniRule"/>
</dbReference>
<feature type="binding site" evidence="6">
    <location>
        <position position="33"/>
    </location>
    <ligand>
        <name>Mg(2+)</name>
        <dbReference type="ChEBI" id="CHEBI:18420"/>
    </ligand>
</feature>
<dbReference type="EC" id="3.1.21.7" evidence="6"/>
<reference evidence="7" key="1">
    <citation type="journal article" date="2020" name="mSystems">
        <title>Genome- and Community-Level Interaction Insights into Carbon Utilization and Element Cycling Functions of Hydrothermarchaeota in Hydrothermal Sediment.</title>
        <authorList>
            <person name="Zhou Z."/>
            <person name="Liu Y."/>
            <person name="Xu W."/>
            <person name="Pan J."/>
            <person name="Luo Z.H."/>
            <person name="Li M."/>
        </authorList>
    </citation>
    <scope>NUCLEOTIDE SEQUENCE [LARGE SCALE GENOMIC DNA]</scope>
    <source>
        <strain evidence="7">HyVt-237</strain>
    </source>
</reference>
<dbReference type="InterPro" id="IPR007581">
    <property type="entry name" value="Endonuclease-V"/>
</dbReference>
<evidence type="ECO:0000256" key="4">
    <source>
        <dbReference type="ARBA" id="ARBA00022759"/>
    </source>
</evidence>